<accession>A0A1W1CKI5</accession>
<reference evidence="1" key="1">
    <citation type="submission" date="2016-10" db="EMBL/GenBank/DDBJ databases">
        <authorList>
            <person name="de Groot N.N."/>
        </authorList>
    </citation>
    <scope>NUCLEOTIDE SEQUENCE</scope>
</reference>
<sequence length="217" mass="25446">MKKIISDIHNGIQNSRKTIEFLTQNSKWTWVGDYPIAVVNEINRIEDEKSLKKLQEINFFDEEGFSKHSYTTDEIKYLKKNVPSAIKTAYCLCLKKQRSEDYNFKEKFTHDRWKKVTDEDNFDALVEFSKFTTDDDSKTIETALRDIMRSSKEIPSLKCIGFVWIVTLPKTTNIVDILEHYFGDDHIFVEAGRKITYIAWGDTLANINMRYFVNTPS</sequence>
<protein>
    <submittedName>
        <fullName evidence="1">Uncharacterized protein</fullName>
    </submittedName>
</protein>
<dbReference type="EMBL" id="FPHF01000089">
    <property type="protein sequence ID" value="SFV66212.1"/>
    <property type="molecule type" value="Genomic_DNA"/>
</dbReference>
<organism evidence="1">
    <name type="scientific">hydrothermal vent metagenome</name>
    <dbReference type="NCBI Taxonomy" id="652676"/>
    <lineage>
        <taxon>unclassified sequences</taxon>
        <taxon>metagenomes</taxon>
        <taxon>ecological metagenomes</taxon>
    </lineage>
</organism>
<name>A0A1W1CKI5_9ZZZZ</name>
<proteinExistence type="predicted"/>
<gene>
    <name evidence="1" type="ORF">MNB_SM-4-1078</name>
</gene>
<evidence type="ECO:0000313" key="1">
    <source>
        <dbReference type="EMBL" id="SFV66212.1"/>
    </source>
</evidence>
<dbReference type="AlphaFoldDB" id="A0A1W1CKI5"/>